<evidence type="ECO:0000313" key="2">
    <source>
        <dbReference type="EMBL" id="RUR71748.1"/>
    </source>
</evidence>
<reference evidence="2 3" key="1">
    <citation type="submission" date="2018-12" db="EMBL/GenBank/DDBJ databases">
        <title>The genome sequences of Variovorax guangxiensis DSM 27352.</title>
        <authorList>
            <person name="Gao J."/>
            <person name="Sun J."/>
        </authorList>
    </citation>
    <scope>NUCLEOTIDE SEQUENCE [LARGE SCALE GENOMIC DNA]</scope>
    <source>
        <strain evidence="2 3">DSM 27352</strain>
    </source>
</reference>
<dbReference type="Proteomes" id="UP000281118">
    <property type="component" value="Unassembled WGS sequence"/>
</dbReference>
<dbReference type="AlphaFoldDB" id="A0A3S0Z9L4"/>
<comment type="caution">
    <text evidence="2">The sequence shown here is derived from an EMBL/GenBank/DDBJ whole genome shotgun (WGS) entry which is preliminary data.</text>
</comment>
<proteinExistence type="predicted"/>
<evidence type="ECO:0000313" key="3">
    <source>
        <dbReference type="Proteomes" id="UP000281118"/>
    </source>
</evidence>
<dbReference type="RefSeq" id="WP_126025807.1">
    <property type="nucleotide sequence ID" value="NZ_RXFT01000024.1"/>
</dbReference>
<gene>
    <name evidence="2" type="ORF">EJP67_32360</name>
</gene>
<sequence>MSSTPDDKKTLGQVLSTSSSSPLSTPAFNSNGTLGRVLTFEVPKGPMLRRRPGICSERYERERAEFEKLPLYQRMFIGTGRDARLEPTDALQSAKTFQRACEQMPDEIPKAALDDKLQQLNDHYSGKNPLPPEQSLELKRRTSFLQDVYTPGPRWENSTSGAESAWLSEQNLRFGNSLGIALLGPLFGAPGAATRVLGGSEQQVAAANQFGASAFDMATAHVGFGGKRPAPEPLPKPGSDVVRGAPLEPGVRPSPGVVVKRPASNFGAPLSSRHSIRSVRQGGLKKGQNTVAEPGIDMKRDVDAINAGQGTRDGNFYTVNGRTYELIRGDHLVPSSGPGFHSLNRGEFDALGIFNKFGDTPQAFGYATNAAGEAGANRALSIWRLGQ</sequence>
<protein>
    <submittedName>
        <fullName evidence="2">Uncharacterized protein</fullName>
    </submittedName>
</protein>
<evidence type="ECO:0000256" key="1">
    <source>
        <dbReference type="SAM" id="MobiDB-lite"/>
    </source>
</evidence>
<feature type="region of interest" description="Disordered" evidence="1">
    <location>
        <begin position="1"/>
        <end position="32"/>
    </location>
</feature>
<feature type="compositionally biased region" description="Low complexity" evidence="1">
    <location>
        <begin position="15"/>
        <end position="26"/>
    </location>
</feature>
<dbReference type="OrthoDB" id="8853165at2"/>
<name>A0A3S0Z9L4_9BURK</name>
<accession>A0A3S0Z9L4</accession>
<dbReference type="EMBL" id="RXFT01000024">
    <property type="protein sequence ID" value="RUR71748.1"/>
    <property type="molecule type" value="Genomic_DNA"/>
</dbReference>
<organism evidence="2 3">
    <name type="scientific">Variovorax guangxiensis</name>
    <dbReference type="NCBI Taxonomy" id="1775474"/>
    <lineage>
        <taxon>Bacteria</taxon>
        <taxon>Pseudomonadati</taxon>
        <taxon>Pseudomonadota</taxon>
        <taxon>Betaproteobacteria</taxon>
        <taxon>Burkholderiales</taxon>
        <taxon>Comamonadaceae</taxon>
        <taxon>Variovorax</taxon>
    </lineage>
</organism>
<feature type="compositionally biased region" description="Basic and acidic residues" evidence="1">
    <location>
        <begin position="1"/>
        <end position="10"/>
    </location>
</feature>